<reference evidence="2 3" key="1">
    <citation type="journal article" date="2014" name="FEMS Microbiol. Lett.">
        <title>Genome sequencing analysis reveals virulence-related gene content of Ochrobactrum intermedium strain 229E, a urease-positive strain isolated from the human gastric niche.</title>
        <authorList>
            <person name="Kulkarni G.J."/>
            <person name="Shetty S."/>
            <person name="Dharne M.S."/>
            <person name="Shouche Y.S."/>
        </authorList>
    </citation>
    <scope>NUCLEOTIDE SEQUENCE [LARGE SCALE GENOMIC DNA]</scope>
    <source>
        <strain evidence="2 3">229E</strain>
    </source>
</reference>
<gene>
    <name evidence="2" type="ORF">Q644_04770</name>
</gene>
<proteinExistence type="predicted"/>
<comment type="caution">
    <text evidence="2">The sequence shown here is derived from an EMBL/GenBank/DDBJ whole genome shotgun (WGS) entry which is preliminary data.</text>
</comment>
<dbReference type="AlphaFoldDB" id="U4V3C6"/>
<dbReference type="EMBL" id="ASXJ01000320">
    <property type="protein sequence ID" value="ERM00480.1"/>
    <property type="molecule type" value="Genomic_DNA"/>
</dbReference>
<dbReference type="PATRIC" id="fig|1337887.3.peg.4326"/>
<evidence type="ECO:0000313" key="2">
    <source>
        <dbReference type="EMBL" id="ERM00480.1"/>
    </source>
</evidence>
<evidence type="ECO:0000313" key="3">
    <source>
        <dbReference type="Proteomes" id="UP000016842"/>
    </source>
</evidence>
<evidence type="ECO:0000256" key="1">
    <source>
        <dbReference type="SAM" id="MobiDB-lite"/>
    </source>
</evidence>
<dbReference type="Proteomes" id="UP000016842">
    <property type="component" value="Unassembled WGS sequence"/>
</dbReference>
<protein>
    <submittedName>
        <fullName evidence="2">Uncharacterized protein</fullName>
    </submittedName>
</protein>
<sequence length="40" mass="4555">MIREANARWEAENEGVSRPRENTALGRAIDEVRSSRASRL</sequence>
<feature type="region of interest" description="Disordered" evidence="1">
    <location>
        <begin position="1"/>
        <end position="40"/>
    </location>
</feature>
<name>U4V3C6_9HYPH</name>
<accession>U4V3C6</accession>
<organism evidence="2 3">
    <name type="scientific">Brucella intermedia 229E</name>
    <dbReference type="NCBI Taxonomy" id="1337887"/>
    <lineage>
        <taxon>Bacteria</taxon>
        <taxon>Pseudomonadati</taxon>
        <taxon>Pseudomonadota</taxon>
        <taxon>Alphaproteobacteria</taxon>
        <taxon>Hyphomicrobiales</taxon>
        <taxon>Brucellaceae</taxon>
        <taxon>Brucella/Ochrobactrum group</taxon>
        <taxon>Brucella</taxon>
    </lineage>
</organism>
<feature type="compositionally biased region" description="Basic and acidic residues" evidence="1">
    <location>
        <begin position="1"/>
        <end position="21"/>
    </location>
</feature>